<dbReference type="Proteomes" id="UP000054477">
    <property type="component" value="Unassembled WGS sequence"/>
</dbReference>
<organism evidence="1 2">
    <name type="scientific">Laccaria amethystina LaAM-08-1</name>
    <dbReference type="NCBI Taxonomy" id="1095629"/>
    <lineage>
        <taxon>Eukaryota</taxon>
        <taxon>Fungi</taxon>
        <taxon>Dikarya</taxon>
        <taxon>Basidiomycota</taxon>
        <taxon>Agaricomycotina</taxon>
        <taxon>Agaricomycetes</taxon>
        <taxon>Agaricomycetidae</taxon>
        <taxon>Agaricales</taxon>
        <taxon>Agaricineae</taxon>
        <taxon>Hydnangiaceae</taxon>
        <taxon>Laccaria</taxon>
    </lineage>
</organism>
<gene>
    <name evidence="1" type="ORF">K443DRAFT_11414</name>
</gene>
<dbReference type="HOGENOM" id="CLU_1825588_0_0_1"/>
<evidence type="ECO:0000313" key="2">
    <source>
        <dbReference type="Proteomes" id="UP000054477"/>
    </source>
</evidence>
<accession>A0A0C9XH09</accession>
<name>A0A0C9XH09_9AGAR</name>
<sequence length="141" mass="15779">MDVNSDDVASQLAVNPPAWLVNDSMPAYFHEGLNTTTRNLPNTSCLVEVVEWIKSKKKEVLPEVDPNAYGSSFMAWLLAIQLTWRLSDDTLFVYKAPPDKDWKSLSKGGSAGLYTVVVTLSWWIQALPSDLSPCLYEWLAV</sequence>
<reference evidence="2" key="2">
    <citation type="submission" date="2015-01" db="EMBL/GenBank/DDBJ databases">
        <title>Evolutionary Origins and Diversification of the Mycorrhizal Mutualists.</title>
        <authorList>
            <consortium name="DOE Joint Genome Institute"/>
            <consortium name="Mycorrhizal Genomics Consortium"/>
            <person name="Kohler A."/>
            <person name="Kuo A."/>
            <person name="Nagy L.G."/>
            <person name="Floudas D."/>
            <person name="Copeland A."/>
            <person name="Barry K.W."/>
            <person name="Cichocki N."/>
            <person name="Veneault-Fourrey C."/>
            <person name="LaButti K."/>
            <person name="Lindquist E.A."/>
            <person name="Lipzen A."/>
            <person name="Lundell T."/>
            <person name="Morin E."/>
            <person name="Murat C."/>
            <person name="Riley R."/>
            <person name="Ohm R."/>
            <person name="Sun H."/>
            <person name="Tunlid A."/>
            <person name="Henrissat B."/>
            <person name="Grigoriev I.V."/>
            <person name="Hibbett D.S."/>
            <person name="Martin F."/>
        </authorList>
    </citation>
    <scope>NUCLEOTIDE SEQUENCE [LARGE SCALE GENOMIC DNA]</scope>
    <source>
        <strain evidence="2">LaAM-08-1</strain>
    </source>
</reference>
<dbReference type="EMBL" id="KN838757">
    <property type="protein sequence ID" value="KIJ95407.1"/>
    <property type="molecule type" value="Genomic_DNA"/>
</dbReference>
<reference evidence="1 2" key="1">
    <citation type="submission" date="2014-04" db="EMBL/GenBank/DDBJ databases">
        <authorList>
            <consortium name="DOE Joint Genome Institute"/>
            <person name="Kuo A."/>
            <person name="Kohler A."/>
            <person name="Nagy L.G."/>
            <person name="Floudas D."/>
            <person name="Copeland A."/>
            <person name="Barry K.W."/>
            <person name="Cichocki N."/>
            <person name="Veneault-Fourrey C."/>
            <person name="LaButti K."/>
            <person name="Lindquist E.A."/>
            <person name="Lipzen A."/>
            <person name="Lundell T."/>
            <person name="Morin E."/>
            <person name="Murat C."/>
            <person name="Sun H."/>
            <person name="Tunlid A."/>
            <person name="Henrissat B."/>
            <person name="Grigoriev I.V."/>
            <person name="Hibbett D.S."/>
            <person name="Martin F."/>
            <person name="Nordberg H.P."/>
            <person name="Cantor M.N."/>
            <person name="Hua S.X."/>
        </authorList>
    </citation>
    <scope>NUCLEOTIDE SEQUENCE [LARGE SCALE GENOMIC DNA]</scope>
    <source>
        <strain evidence="1 2">LaAM-08-1</strain>
    </source>
</reference>
<protein>
    <submittedName>
        <fullName evidence="1">Uncharacterized protein</fullName>
    </submittedName>
</protein>
<dbReference type="AlphaFoldDB" id="A0A0C9XH09"/>
<dbReference type="OrthoDB" id="2803783at2759"/>
<keyword evidence="2" id="KW-1185">Reference proteome</keyword>
<proteinExistence type="predicted"/>
<evidence type="ECO:0000313" key="1">
    <source>
        <dbReference type="EMBL" id="KIJ95407.1"/>
    </source>
</evidence>